<dbReference type="EMBL" id="JBHRYJ010000003">
    <property type="protein sequence ID" value="MFC3676850.1"/>
    <property type="molecule type" value="Genomic_DNA"/>
</dbReference>
<accession>A0ABV7VH61</accession>
<evidence type="ECO:0000313" key="2">
    <source>
        <dbReference type="Proteomes" id="UP001595711"/>
    </source>
</evidence>
<name>A0ABV7VH61_9PROT</name>
<dbReference type="RefSeq" id="WP_379728071.1">
    <property type="nucleotide sequence ID" value="NZ_JBHRYJ010000003.1"/>
</dbReference>
<proteinExistence type="predicted"/>
<reference evidence="2" key="1">
    <citation type="journal article" date="2019" name="Int. J. Syst. Evol. Microbiol.">
        <title>The Global Catalogue of Microorganisms (GCM) 10K type strain sequencing project: providing services to taxonomists for standard genome sequencing and annotation.</title>
        <authorList>
            <consortium name="The Broad Institute Genomics Platform"/>
            <consortium name="The Broad Institute Genome Sequencing Center for Infectious Disease"/>
            <person name="Wu L."/>
            <person name="Ma J."/>
        </authorList>
    </citation>
    <scope>NUCLEOTIDE SEQUENCE [LARGE SCALE GENOMIC DNA]</scope>
    <source>
        <strain evidence="2">KCTC 42182</strain>
    </source>
</reference>
<sequence>MSQHPNLAALDRHLAEARHPDVAAFLQYMIRIHPAGRLPARADFDPRAIPALLPGVVLAEVVRLADAAPRLRVTVAGETVRNASPVPMMGRFIDEIAAEITDGRVIVDVRQKTLDSGTCYYWYGPPRMRFRLDFANLEYVHCPLATDGATIDHIISFFHYEGA</sequence>
<gene>
    <name evidence="1" type="ORF">ACFOOQ_14930</name>
</gene>
<comment type="caution">
    <text evidence="1">The sequence shown here is derived from an EMBL/GenBank/DDBJ whole genome shotgun (WGS) entry which is preliminary data.</text>
</comment>
<evidence type="ECO:0000313" key="1">
    <source>
        <dbReference type="EMBL" id="MFC3676850.1"/>
    </source>
</evidence>
<keyword evidence="2" id="KW-1185">Reference proteome</keyword>
<protein>
    <recommendedName>
        <fullName evidence="3">PAS domain-containing protein</fullName>
    </recommendedName>
</protein>
<evidence type="ECO:0008006" key="3">
    <source>
        <dbReference type="Google" id="ProtNLM"/>
    </source>
</evidence>
<dbReference type="Proteomes" id="UP001595711">
    <property type="component" value="Unassembled WGS sequence"/>
</dbReference>
<organism evidence="1 2">
    <name type="scientific">Ferrovibrio xuzhouensis</name>
    <dbReference type="NCBI Taxonomy" id="1576914"/>
    <lineage>
        <taxon>Bacteria</taxon>
        <taxon>Pseudomonadati</taxon>
        <taxon>Pseudomonadota</taxon>
        <taxon>Alphaproteobacteria</taxon>
        <taxon>Rhodospirillales</taxon>
        <taxon>Rhodospirillaceae</taxon>
        <taxon>Ferrovibrio</taxon>
    </lineage>
</organism>